<evidence type="ECO:0000313" key="3">
    <source>
        <dbReference type="Proteomes" id="UP001448614"/>
    </source>
</evidence>
<feature type="region of interest" description="Disordered" evidence="1">
    <location>
        <begin position="204"/>
        <end position="291"/>
    </location>
</feature>
<keyword evidence="2" id="KW-0547">Nucleotide-binding</keyword>
<evidence type="ECO:0000256" key="1">
    <source>
        <dbReference type="SAM" id="MobiDB-lite"/>
    </source>
</evidence>
<evidence type="ECO:0000313" key="2">
    <source>
        <dbReference type="EMBL" id="MEO3940166.1"/>
    </source>
</evidence>
<comment type="caution">
    <text evidence="2">The sequence shown here is derived from an EMBL/GenBank/DDBJ whole genome shotgun (WGS) entry which is preliminary data.</text>
</comment>
<protein>
    <submittedName>
        <fullName evidence="2">ABC transporter ATP-binding protein</fullName>
    </submittedName>
</protein>
<dbReference type="RefSeq" id="WP_026542214.1">
    <property type="nucleotide sequence ID" value="NZ_JBBMFV010000004.1"/>
</dbReference>
<keyword evidence="2" id="KW-0067">ATP-binding</keyword>
<gene>
    <name evidence="2" type="ORF">V3C41_03690</name>
</gene>
<dbReference type="GO" id="GO:0005524">
    <property type="term" value="F:ATP binding"/>
    <property type="evidence" value="ECO:0007669"/>
    <property type="project" value="UniProtKB-KW"/>
</dbReference>
<proteinExistence type="predicted"/>
<dbReference type="Proteomes" id="UP001448614">
    <property type="component" value="Unassembled WGS sequence"/>
</dbReference>
<keyword evidence="3" id="KW-1185">Reference proteome</keyword>
<feature type="compositionally biased region" description="Low complexity" evidence="1">
    <location>
        <begin position="265"/>
        <end position="279"/>
    </location>
</feature>
<accession>A0ABV0GNQ9</accession>
<sequence>MLSVQQLQINGRRGDLLPATSLQVRRGELLLVAGEGQDQRTALALALSGRMKPSNGILSWDTTTKTKKIRLASALVDSPGVNEPEQHLSVRDLVTEDLSLIPRRYRGALLSKPWLKVNSFEDIAGLWIEQIPAARRLELLTALALADPATDLLVVDSPDRHSADPAAWLPRLQALASDAGRPLAVVAVVGALPDNWTGAAAVIGNSVTHPPEPEAESTAVEPATAVGPAEPEPATAFGPAEPKPATAVEPKAKHAAATALDKPETPATSTTPTAHQSAADPENETLQRTVK</sequence>
<organism evidence="2 3">
    <name type="scientific">Paenarthrobacter nicotinovorans</name>
    <name type="common">Arthrobacter nicotinovorans</name>
    <dbReference type="NCBI Taxonomy" id="29320"/>
    <lineage>
        <taxon>Bacteria</taxon>
        <taxon>Bacillati</taxon>
        <taxon>Actinomycetota</taxon>
        <taxon>Actinomycetes</taxon>
        <taxon>Micrococcales</taxon>
        <taxon>Micrococcaceae</taxon>
        <taxon>Paenarthrobacter</taxon>
    </lineage>
</organism>
<name>A0ABV0GNQ9_PAENI</name>
<dbReference type="EMBL" id="JBBMFV010000004">
    <property type="protein sequence ID" value="MEO3940166.1"/>
    <property type="molecule type" value="Genomic_DNA"/>
</dbReference>
<reference evidence="2 3" key="1">
    <citation type="journal article" date="2024" name="Appl. Microbiol. Biotechnol.">
        <title>Biosynthetic gene clusters with biotechnological applications in novel Antarctic isolates from Actinomycetota.</title>
        <authorList>
            <person name="Bruna P."/>
            <person name="Nunez-Montero K."/>
            <person name="Contreras M.J."/>
            <person name="Leal K."/>
            <person name="Garcia M."/>
            <person name="Abanto M."/>
            <person name="Barrientos L."/>
        </authorList>
    </citation>
    <scope>NUCLEOTIDE SEQUENCE [LARGE SCALE GENOMIC DNA]</scope>
    <source>
        <strain evidence="2 3">Se16.17</strain>
    </source>
</reference>